<reference evidence="2 3" key="1">
    <citation type="submission" date="2020-02" db="EMBL/GenBank/DDBJ databases">
        <authorList>
            <person name="Ferguson B K."/>
        </authorList>
    </citation>
    <scope>NUCLEOTIDE SEQUENCE [LARGE SCALE GENOMIC DNA]</scope>
</reference>
<proteinExistence type="predicted"/>
<gene>
    <name evidence="2" type="ORF">NTEN_LOCUS395</name>
</gene>
<keyword evidence="3" id="KW-1185">Reference proteome</keyword>
<feature type="region of interest" description="Disordered" evidence="1">
    <location>
        <begin position="99"/>
        <end position="133"/>
    </location>
</feature>
<dbReference type="AlphaFoldDB" id="A0A6H5FUJ4"/>
<accession>A0A6H5FUJ4</accession>
<feature type="compositionally biased region" description="Pro residues" evidence="1">
    <location>
        <begin position="106"/>
        <end position="117"/>
    </location>
</feature>
<dbReference type="EMBL" id="CADCXU010000406">
    <property type="protein sequence ID" value="CAA9993420.1"/>
    <property type="molecule type" value="Genomic_DNA"/>
</dbReference>
<name>A0A6H5FUJ4_9HEMI</name>
<sequence length="178" mass="19216">MGWEERRAATFSKRITRLVIGAQLAIVSTISISQADFSAIPNRKRKQLADNPMRALVLKNSHLAALEVPGLGRHRGRKLVRAISTARGAALAEDLGEDHVPIQDGRPPPPGGPPIITRPPSRGKSGKGLSNGNISKIRKNLVGWKFPHLDPTSLLNSHFSGKGLARIGGTGSRKLYFK</sequence>
<evidence type="ECO:0000313" key="2">
    <source>
        <dbReference type="EMBL" id="CAA9993420.1"/>
    </source>
</evidence>
<evidence type="ECO:0000313" key="3">
    <source>
        <dbReference type="Proteomes" id="UP000479000"/>
    </source>
</evidence>
<dbReference type="Proteomes" id="UP000479000">
    <property type="component" value="Unassembled WGS sequence"/>
</dbReference>
<protein>
    <submittedName>
        <fullName evidence="2">Uncharacterized protein</fullName>
    </submittedName>
</protein>
<organism evidence="2 3">
    <name type="scientific">Nesidiocoris tenuis</name>
    <dbReference type="NCBI Taxonomy" id="355587"/>
    <lineage>
        <taxon>Eukaryota</taxon>
        <taxon>Metazoa</taxon>
        <taxon>Ecdysozoa</taxon>
        <taxon>Arthropoda</taxon>
        <taxon>Hexapoda</taxon>
        <taxon>Insecta</taxon>
        <taxon>Pterygota</taxon>
        <taxon>Neoptera</taxon>
        <taxon>Paraneoptera</taxon>
        <taxon>Hemiptera</taxon>
        <taxon>Heteroptera</taxon>
        <taxon>Panheteroptera</taxon>
        <taxon>Cimicomorpha</taxon>
        <taxon>Miridae</taxon>
        <taxon>Dicyphina</taxon>
        <taxon>Nesidiocoris</taxon>
    </lineage>
</organism>
<evidence type="ECO:0000256" key="1">
    <source>
        <dbReference type="SAM" id="MobiDB-lite"/>
    </source>
</evidence>